<comment type="caution">
    <text evidence="1">The sequence shown here is derived from an EMBL/GenBank/DDBJ whole genome shotgun (WGS) entry which is preliminary data.</text>
</comment>
<protein>
    <submittedName>
        <fullName evidence="1">Uncharacterized protein</fullName>
    </submittedName>
</protein>
<organism evidence="1 2">
    <name type="scientific">Sulfurospirillum tamanense</name>
    <dbReference type="NCBI Taxonomy" id="2813362"/>
    <lineage>
        <taxon>Bacteria</taxon>
        <taxon>Pseudomonadati</taxon>
        <taxon>Campylobacterota</taxon>
        <taxon>Epsilonproteobacteria</taxon>
        <taxon>Campylobacterales</taxon>
        <taxon>Sulfurospirillaceae</taxon>
        <taxon>Sulfurospirillum</taxon>
    </lineage>
</organism>
<reference evidence="2" key="2">
    <citation type="submission" date="2021-02" db="EMBL/GenBank/DDBJ databases">
        <title>Sulfurospirillum tamanensis sp. nov.</title>
        <authorList>
            <person name="Merkel A.Y."/>
        </authorList>
    </citation>
    <scope>NUCLEOTIDE SEQUENCE [LARGE SCALE GENOMIC DNA]</scope>
    <source>
        <strain evidence="2">T05b</strain>
    </source>
</reference>
<gene>
    <name evidence="1" type="ORF">JWV37_00825</name>
</gene>
<name>A0ABS2WNW4_9BACT</name>
<sequence length="134" mass="15582">MKPIENIFNNIQTLQVSSNEMKNYINSLSKEEYASLATAFIIGRSGWERNYTDTNEFYSFIEENEASGIKVTQKMLDDKFLMKKSKQQQVQLTYEHELSSSPKIDGVYNHDWLGMKTNLIVEIEKGLSMLREIN</sequence>
<keyword evidence="2" id="KW-1185">Reference proteome</keyword>
<accession>A0ABS2WNW4</accession>
<dbReference type="EMBL" id="JAFHKK010000001">
    <property type="protein sequence ID" value="MBN2963310.1"/>
    <property type="molecule type" value="Genomic_DNA"/>
</dbReference>
<proteinExistence type="predicted"/>
<evidence type="ECO:0000313" key="1">
    <source>
        <dbReference type="EMBL" id="MBN2963310.1"/>
    </source>
</evidence>
<evidence type="ECO:0000313" key="2">
    <source>
        <dbReference type="Proteomes" id="UP000703590"/>
    </source>
</evidence>
<reference evidence="1 2" key="3">
    <citation type="submission" date="2021-02" db="EMBL/GenBank/DDBJ databases">
        <authorList>
            <person name="Merkel A.Y."/>
        </authorList>
    </citation>
    <scope>NUCLEOTIDE SEQUENCE [LARGE SCALE GENOMIC DNA]</scope>
    <source>
        <strain evidence="1 2">T05b</strain>
    </source>
</reference>
<reference evidence="1 2" key="1">
    <citation type="submission" date="2021-02" db="EMBL/GenBank/DDBJ databases">
        <title>Sulfurospirillum tamanensis sp. nov.</title>
        <authorList>
            <person name="Frolova A."/>
            <person name="Merkel A."/>
            <person name="Slobodkin A."/>
        </authorList>
    </citation>
    <scope>NUCLEOTIDE SEQUENCE [LARGE SCALE GENOMIC DNA]</scope>
    <source>
        <strain evidence="1 2">T05b</strain>
    </source>
</reference>
<dbReference type="RefSeq" id="WP_205457743.1">
    <property type="nucleotide sequence ID" value="NZ_JAFHKK010000001.1"/>
</dbReference>
<dbReference type="Proteomes" id="UP000703590">
    <property type="component" value="Unassembled WGS sequence"/>
</dbReference>